<evidence type="ECO:0000313" key="3">
    <source>
        <dbReference type="EMBL" id="KDO32683.1"/>
    </source>
</evidence>
<dbReference type="RefSeq" id="XP_012196349.1">
    <property type="nucleotide sequence ID" value="XM_012340959.1"/>
</dbReference>
<keyword evidence="1" id="KW-0378">Hydrolase</keyword>
<dbReference type="GO" id="GO:0005524">
    <property type="term" value="F:ATP binding"/>
    <property type="evidence" value="ECO:0007669"/>
    <property type="project" value="UniProtKB-KW"/>
</dbReference>
<dbReference type="VEuPathDB" id="FungiDB:SPRG_02383"/>
<organism evidence="3 4">
    <name type="scientific">Saprolegnia parasitica (strain CBS 223.65)</name>
    <dbReference type="NCBI Taxonomy" id="695850"/>
    <lineage>
        <taxon>Eukaryota</taxon>
        <taxon>Sar</taxon>
        <taxon>Stramenopiles</taxon>
        <taxon>Oomycota</taxon>
        <taxon>Saprolegniomycetes</taxon>
        <taxon>Saprolegniales</taxon>
        <taxon>Saprolegniaceae</taxon>
        <taxon>Saprolegnia</taxon>
    </lineage>
</organism>
<feature type="domain" description="DNA helicase Pif1-like DEAD-box helicase" evidence="2">
    <location>
        <begin position="28"/>
        <end position="119"/>
    </location>
</feature>
<accession>A0A067CQE1</accession>
<dbReference type="GO" id="GO:0000723">
    <property type="term" value="P:telomere maintenance"/>
    <property type="evidence" value="ECO:0007669"/>
    <property type="project" value="InterPro"/>
</dbReference>
<dbReference type="Proteomes" id="UP000030745">
    <property type="component" value="Unassembled WGS sequence"/>
</dbReference>
<dbReference type="PANTHER" id="PTHR10492">
    <property type="match status" value="1"/>
</dbReference>
<dbReference type="AlphaFoldDB" id="A0A067CQE1"/>
<keyword evidence="1" id="KW-0547">Nucleotide-binding</keyword>
<dbReference type="GO" id="GO:0006310">
    <property type="term" value="P:DNA recombination"/>
    <property type="evidence" value="ECO:0007669"/>
    <property type="project" value="UniProtKB-KW"/>
</dbReference>
<name>A0A067CQE1_SAPPC</name>
<comment type="cofactor">
    <cofactor evidence="1">
        <name>Mg(2+)</name>
        <dbReference type="ChEBI" id="CHEBI:18420"/>
    </cofactor>
</comment>
<evidence type="ECO:0000313" key="4">
    <source>
        <dbReference type="Proteomes" id="UP000030745"/>
    </source>
</evidence>
<dbReference type="STRING" id="695850.A0A067CQE1"/>
<keyword evidence="4" id="KW-1185">Reference proteome</keyword>
<dbReference type="KEGG" id="spar:SPRG_02383"/>
<dbReference type="Pfam" id="PF05970">
    <property type="entry name" value="PIF1"/>
    <property type="match status" value="1"/>
</dbReference>
<keyword evidence="1" id="KW-0234">DNA repair</keyword>
<dbReference type="GO" id="GO:0043139">
    <property type="term" value="F:5'-3' DNA helicase activity"/>
    <property type="evidence" value="ECO:0007669"/>
    <property type="project" value="UniProtKB-EC"/>
</dbReference>
<evidence type="ECO:0000259" key="2">
    <source>
        <dbReference type="Pfam" id="PF05970"/>
    </source>
</evidence>
<protein>
    <recommendedName>
        <fullName evidence="1">ATP-dependent DNA helicase</fullName>
        <ecNumber evidence="1">5.6.2.3</ecNumber>
    </recommendedName>
</protein>
<keyword evidence="1" id="KW-0067">ATP-binding</keyword>
<evidence type="ECO:0000256" key="1">
    <source>
        <dbReference type="RuleBase" id="RU363044"/>
    </source>
</evidence>
<dbReference type="EMBL" id="KK583194">
    <property type="protein sequence ID" value="KDO32683.1"/>
    <property type="molecule type" value="Genomic_DNA"/>
</dbReference>
<keyword evidence="1" id="KW-0347">Helicase</keyword>
<dbReference type="GO" id="GO:0006281">
    <property type="term" value="P:DNA repair"/>
    <property type="evidence" value="ECO:0007669"/>
    <property type="project" value="UniProtKB-KW"/>
</dbReference>
<keyword evidence="1" id="KW-0233">DNA recombination</keyword>
<reference evidence="3 4" key="1">
    <citation type="journal article" date="2013" name="PLoS Genet.">
        <title>Distinctive expansion of potential virulence genes in the genome of the oomycete fish pathogen Saprolegnia parasitica.</title>
        <authorList>
            <person name="Jiang R.H."/>
            <person name="de Bruijn I."/>
            <person name="Haas B.J."/>
            <person name="Belmonte R."/>
            <person name="Lobach L."/>
            <person name="Christie J."/>
            <person name="van den Ackerveken G."/>
            <person name="Bottin A."/>
            <person name="Bulone V."/>
            <person name="Diaz-Moreno S.M."/>
            <person name="Dumas B."/>
            <person name="Fan L."/>
            <person name="Gaulin E."/>
            <person name="Govers F."/>
            <person name="Grenville-Briggs L.J."/>
            <person name="Horner N.R."/>
            <person name="Levin J.Z."/>
            <person name="Mammella M."/>
            <person name="Meijer H.J."/>
            <person name="Morris P."/>
            <person name="Nusbaum C."/>
            <person name="Oome S."/>
            <person name="Phillips A.J."/>
            <person name="van Rooyen D."/>
            <person name="Rzeszutek E."/>
            <person name="Saraiva M."/>
            <person name="Secombes C.J."/>
            <person name="Seidl M.F."/>
            <person name="Snel B."/>
            <person name="Stassen J.H."/>
            <person name="Sykes S."/>
            <person name="Tripathy S."/>
            <person name="van den Berg H."/>
            <person name="Vega-Arreguin J.C."/>
            <person name="Wawra S."/>
            <person name="Young S.K."/>
            <person name="Zeng Q."/>
            <person name="Dieguez-Uribeondo J."/>
            <person name="Russ C."/>
            <person name="Tyler B.M."/>
            <person name="van West P."/>
        </authorList>
    </citation>
    <scope>NUCLEOTIDE SEQUENCE [LARGE SCALE GENOMIC DNA]</scope>
    <source>
        <strain evidence="3 4">CBS 223.65</strain>
    </source>
</reference>
<keyword evidence="1" id="KW-0227">DNA damage</keyword>
<comment type="catalytic activity">
    <reaction evidence="1">
        <text>ATP + H2O = ADP + phosphate + H(+)</text>
        <dbReference type="Rhea" id="RHEA:13065"/>
        <dbReference type="ChEBI" id="CHEBI:15377"/>
        <dbReference type="ChEBI" id="CHEBI:15378"/>
        <dbReference type="ChEBI" id="CHEBI:30616"/>
        <dbReference type="ChEBI" id="CHEBI:43474"/>
        <dbReference type="ChEBI" id="CHEBI:456216"/>
        <dbReference type="EC" id="5.6.2.3"/>
    </reaction>
</comment>
<dbReference type="EC" id="5.6.2.3" evidence="1"/>
<dbReference type="GO" id="GO:0016887">
    <property type="term" value="F:ATP hydrolysis activity"/>
    <property type="evidence" value="ECO:0007669"/>
    <property type="project" value="RHEA"/>
</dbReference>
<sequence>MANPQQRAVFDAVCRATCLRTNDDVNFSYRSNEHIAIAVTSTGLAALTLHVNADTILGVRKQSHIAALLREADFFVWDDCSMIHKDAIDTVDRMLQDICSEPPRLFGGKTFLFSVDFKQT</sequence>
<dbReference type="PANTHER" id="PTHR10492:SF57">
    <property type="entry name" value="ATP-DEPENDENT DNA HELICASE"/>
    <property type="match status" value="1"/>
</dbReference>
<comment type="similarity">
    <text evidence="1">Belongs to the helicase family.</text>
</comment>
<gene>
    <name evidence="3" type="ORF">SPRG_02383</name>
</gene>
<proteinExistence type="inferred from homology"/>
<dbReference type="InterPro" id="IPR010285">
    <property type="entry name" value="DNA_helicase_pif1-like_DEAD"/>
</dbReference>
<dbReference type="GeneID" id="24124938"/>
<dbReference type="OrthoDB" id="105827at2759"/>